<feature type="domain" description="TLDc" evidence="2">
    <location>
        <begin position="298"/>
        <end position="470"/>
    </location>
</feature>
<evidence type="ECO:0000259" key="2">
    <source>
        <dbReference type="PROSITE" id="PS51886"/>
    </source>
</evidence>
<dbReference type="Pfam" id="PF07534">
    <property type="entry name" value="TLD"/>
    <property type="match status" value="1"/>
</dbReference>
<dbReference type="InterPro" id="IPR011333">
    <property type="entry name" value="SKP1/BTB/POZ_sf"/>
</dbReference>
<dbReference type="Proteomes" id="UP000247702">
    <property type="component" value="Unassembled WGS sequence"/>
</dbReference>
<dbReference type="EMBL" id="BEXD01003955">
    <property type="protein sequence ID" value="GBC04589.1"/>
    <property type="molecule type" value="Genomic_DNA"/>
</dbReference>
<gene>
    <name evidence="4" type="ORF">RCL2_000901500</name>
    <name evidence="3" type="ORF">RclHR1_05760007</name>
</gene>
<evidence type="ECO:0000313" key="4">
    <source>
        <dbReference type="EMBL" id="GES81775.1"/>
    </source>
</evidence>
<dbReference type="EMBL" id="BLAL01000058">
    <property type="protein sequence ID" value="GES81775.1"/>
    <property type="molecule type" value="Genomic_DNA"/>
</dbReference>
<organism evidence="3 5">
    <name type="scientific">Rhizophagus clarus</name>
    <dbReference type="NCBI Taxonomy" id="94130"/>
    <lineage>
        <taxon>Eukaryota</taxon>
        <taxon>Fungi</taxon>
        <taxon>Fungi incertae sedis</taxon>
        <taxon>Mucoromycota</taxon>
        <taxon>Glomeromycotina</taxon>
        <taxon>Glomeromycetes</taxon>
        <taxon>Glomerales</taxon>
        <taxon>Glomeraceae</taxon>
        <taxon>Rhizophagus</taxon>
    </lineage>
</organism>
<dbReference type="Gene3D" id="3.30.710.10">
    <property type="entry name" value="Potassium Channel Kv1.1, Chain A"/>
    <property type="match status" value="1"/>
</dbReference>
<dbReference type="CDD" id="cd18186">
    <property type="entry name" value="BTB_POZ_ZBTB_KLHL-like"/>
    <property type="match status" value="1"/>
</dbReference>
<evidence type="ECO:0000313" key="5">
    <source>
        <dbReference type="Proteomes" id="UP000247702"/>
    </source>
</evidence>
<evidence type="ECO:0000259" key="1">
    <source>
        <dbReference type="PROSITE" id="PS50097"/>
    </source>
</evidence>
<dbReference type="Pfam" id="PF00651">
    <property type="entry name" value="BTB"/>
    <property type="match status" value="1"/>
</dbReference>
<dbReference type="InterPro" id="IPR006571">
    <property type="entry name" value="TLDc_dom"/>
</dbReference>
<reference evidence="4" key="2">
    <citation type="submission" date="2019-10" db="EMBL/GenBank/DDBJ databases">
        <title>Conservation and host-specific expression of non-tandemly repeated heterogenous ribosome RNA gene in arbuscular mycorrhizal fungi.</title>
        <authorList>
            <person name="Maeda T."/>
            <person name="Kobayashi Y."/>
            <person name="Nakagawa T."/>
            <person name="Ezawa T."/>
            <person name="Yamaguchi K."/>
            <person name="Bino T."/>
            <person name="Nishimoto Y."/>
            <person name="Shigenobu S."/>
            <person name="Kawaguchi M."/>
        </authorList>
    </citation>
    <scope>NUCLEOTIDE SEQUENCE</scope>
    <source>
        <strain evidence="4">HR1</strain>
    </source>
</reference>
<feature type="domain" description="BTB" evidence="1">
    <location>
        <begin position="23"/>
        <end position="96"/>
    </location>
</feature>
<evidence type="ECO:0000313" key="3">
    <source>
        <dbReference type="EMBL" id="GBC04589.1"/>
    </source>
</evidence>
<dbReference type="Proteomes" id="UP000615446">
    <property type="component" value="Unassembled WGS sequence"/>
</dbReference>
<sequence>MTSIFHSGLSKDLSLILNDADDFNVIIQVGENEHVKEFHAHSVILRTRSPYFKSALSNKWITKKNDMIIFNKPNITPLVFDIILKYIYTGELDLTRYQDEKILELLVASDELLLEELFKHVQDYLIKKKTTWIQENFVLVLHTVFKLLNCKKLQDYCLETICSDPQSFITSKNFPLLDKDILYRLLERDDLPVEEIIIWECLIKWGIEQTHDFESKNIDKIKWNNENYKALKETLNRFIPLIRFMEISVSDYIVKVRPYKAIIPNHIHNEIEGFYFNDTIPKSIIIPPRIGKSHIESKIIKTKFISTIINWINKKDAKAIRNKNDPLYNFDLIYRGSQFGIDNNSFRNKCNLRLPILVLLKCQNTKKIFGGYTPVGFYSIDSINGLIYSEDSFIFSFVDDCIQNFKLSRVKSYDHAIYNNYYYGFNFGGDALCMENWNLYANGNDYYEQNINDDNNIPYIIEEIEAFRVVNR</sequence>
<dbReference type="SUPFAM" id="SSF54695">
    <property type="entry name" value="POZ domain"/>
    <property type="match status" value="1"/>
</dbReference>
<dbReference type="InterPro" id="IPR011705">
    <property type="entry name" value="BACK"/>
</dbReference>
<dbReference type="PROSITE" id="PS51886">
    <property type="entry name" value="TLDC"/>
    <property type="match status" value="1"/>
</dbReference>
<dbReference type="Pfam" id="PF07707">
    <property type="entry name" value="BACK"/>
    <property type="match status" value="1"/>
</dbReference>
<dbReference type="InterPro" id="IPR000210">
    <property type="entry name" value="BTB/POZ_dom"/>
</dbReference>
<evidence type="ECO:0008006" key="6">
    <source>
        <dbReference type="Google" id="ProtNLM"/>
    </source>
</evidence>
<protein>
    <recommendedName>
        <fullName evidence="6">BTB domain-containing protein</fullName>
    </recommendedName>
</protein>
<keyword evidence="5" id="KW-1185">Reference proteome</keyword>
<dbReference type="SMART" id="SM00225">
    <property type="entry name" value="BTB"/>
    <property type="match status" value="1"/>
</dbReference>
<dbReference type="PANTHER" id="PTHR24410">
    <property type="entry name" value="HL07962P-RELATED"/>
    <property type="match status" value="1"/>
</dbReference>
<comment type="caution">
    <text evidence="3">The sequence shown here is derived from an EMBL/GenBank/DDBJ whole genome shotgun (WGS) entry which is preliminary data.</text>
</comment>
<dbReference type="PANTHER" id="PTHR24410:SF23">
    <property type="entry name" value="BTB DOMAIN-CONTAINING PROTEIN-RELATED"/>
    <property type="match status" value="1"/>
</dbReference>
<reference evidence="3 5" key="1">
    <citation type="submission" date="2017-11" db="EMBL/GenBank/DDBJ databases">
        <title>The genome of Rhizophagus clarus HR1 reveals common genetic basis of auxotrophy among arbuscular mycorrhizal fungi.</title>
        <authorList>
            <person name="Kobayashi Y."/>
        </authorList>
    </citation>
    <scope>NUCLEOTIDE SEQUENCE [LARGE SCALE GENOMIC DNA]</scope>
    <source>
        <strain evidence="3 5">HR1</strain>
    </source>
</reference>
<dbReference type="OrthoDB" id="9997739at2759"/>
<proteinExistence type="predicted"/>
<dbReference type="Gene3D" id="1.25.40.420">
    <property type="match status" value="1"/>
</dbReference>
<dbReference type="InterPro" id="IPR051481">
    <property type="entry name" value="BTB-POZ/Galectin-3-binding"/>
</dbReference>
<accession>A0A2Z6SGU7</accession>
<dbReference type="AlphaFoldDB" id="A0A2Z6SGU7"/>
<dbReference type="PROSITE" id="PS50097">
    <property type="entry name" value="BTB"/>
    <property type="match status" value="1"/>
</dbReference>
<name>A0A2Z6SGU7_9GLOM</name>